<name>A0A1Y2G5A2_9BASI</name>
<evidence type="ECO:0000256" key="6">
    <source>
        <dbReference type="ARBA" id="ARBA00022927"/>
    </source>
</evidence>
<feature type="compositionally biased region" description="Gly residues" evidence="10">
    <location>
        <begin position="25"/>
        <end position="40"/>
    </location>
</feature>
<evidence type="ECO:0000259" key="11">
    <source>
        <dbReference type="PROSITE" id="PS51434"/>
    </source>
</evidence>
<dbReference type="Proteomes" id="UP000193467">
    <property type="component" value="Unassembled WGS sequence"/>
</dbReference>
<dbReference type="PANTHER" id="PTHR23198">
    <property type="entry name" value="NUCLEOPORIN"/>
    <property type="match status" value="1"/>
</dbReference>
<feature type="region of interest" description="Disordered" evidence="10">
    <location>
        <begin position="718"/>
        <end position="834"/>
    </location>
</feature>
<feature type="compositionally biased region" description="Polar residues" evidence="10">
    <location>
        <begin position="795"/>
        <end position="819"/>
    </location>
</feature>
<feature type="region of interest" description="Disordered" evidence="10">
    <location>
        <begin position="395"/>
        <end position="423"/>
    </location>
</feature>
<keyword evidence="4" id="KW-0677">Repeat</keyword>
<dbReference type="Gene3D" id="1.10.10.2360">
    <property type="match status" value="1"/>
</dbReference>
<organism evidence="12 13">
    <name type="scientific">Leucosporidium creatinivorum</name>
    <dbReference type="NCBI Taxonomy" id="106004"/>
    <lineage>
        <taxon>Eukaryota</taxon>
        <taxon>Fungi</taxon>
        <taxon>Dikarya</taxon>
        <taxon>Basidiomycota</taxon>
        <taxon>Pucciniomycotina</taxon>
        <taxon>Microbotryomycetes</taxon>
        <taxon>Leucosporidiales</taxon>
        <taxon>Leucosporidium</taxon>
    </lineage>
</organism>
<feature type="compositionally biased region" description="Low complexity" evidence="10">
    <location>
        <begin position="477"/>
        <end position="494"/>
    </location>
</feature>
<dbReference type="STRING" id="106004.A0A1Y2G5A2"/>
<keyword evidence="8" id="KW-0906">Nuclear pore complex</keyword>
<feature type="region of interest" description="Disordered" evidence="10">
    <location>
        <begin position="473"/>
        <end position="513"/>
    </location>
</feature>
<dbReference type="GO" id="GO:0006606">
    <property type="term" value="P:protein import into nucleus"/>
    <property type="evidence" value="ECO:0007669"/>
    <property type="project" value="TreeGrafter"/>
</dbReference>
<gene>
    <name evidence="12" type="ORF">BCR35DRAFT_298166</name>
</gene>
<dbReference type="GO" id="GO:0003723">
    <property type="term" value="F:RNA binding"/>
    <property type="evidence" value="ECO:0007669"/>
    <property type="project" value="TreeGrafter"/>
</dbReference>
<protein>
    <submittedName>
        <fullName evidence="12">Nucleoporin autopeptidase-domain-containing protein</fullName>
    </submittedName>
</protein>
<dbReference type="InParanoid" id="A0A1Y2G5A2"/>
<dbReference type="InterPro" id="IPR025574">
    <property type="entry name" value="Nucleoporin_FG_rpt"/>
</dbReference>
<keyword evidence="13" id="KW-1185">Reference proteome</keyword>
<dbReference type="GO" id="GO:0017056">
    <property type="term" value="F:structural constituent of nuclear pore"/>
    <property type="evidence" value="ECO:0007669"/>
    <property type="project" value="InterPro"/>
</dbReference>
<dbReference type="GO" id="GO:0000973">
    <property type="term" value="P:post-transcriptional tethering of RNA polymerase II gene DNA at nuclear periphery"/>
    <property type="evidence" value="ECO:0007669"/>
    <property type="project" value="TreeGrafter"/>
</dbReference>
<dbReference type="EMBL" id="MCGR01000001">
    <property type="protein sequence ID" value="ORY92680.1"/>
    <property type="molecule type" value="Genomic_DNA"/>
</dbReference>
<comment type="subcellular location">
    <subcellularLocation>
        <location evidence="1">Nucleus</location>
        <location evidence="1">Nuclear pore complex</location>
    </subcellularLocation>
</comment>
<dbReference type="FunFam" id="3.30.1610.10:FF:000003">
    <property type="entry name" value="Nucleoporin SONB, putative"/>
    <property type="match status" value="1"/>
</dbReference>
<feature type="compositionally biased region" description="Low complexity" evidence="10">
    <location>
        <begin position="674"/>
        <end position="686"/>
    </location>
</feature>
<dbReference type="GO" id="GO:0034398">
    <property type="term" value="P:telomere tethering at nuclear periphery"/>
    <property type="evidence" value="ECO:0007669"/>
    <property type="project" value="TreeGrafter"/>
</dbReference>
<dbReference type="GO" id="GO:0006405">
    <property type="term" value="P:RNA export from nucleus"/>
    <property type="evidence" value="ECO:0007669"/>
    <property type="project" value="TreeGrafter"/>
</dbReference>
<feature type="compositionally biased region" description="Polar residues" evidence="10">
    <location>
        <begin position="601"/>
        <end position="612"/>
    </location>
</feature>
<feature type="region of interest" description="Disordered" evidence="10">
    <location>
        <begin position="535"/>
        <end position="587"/>
    </location>
</feature>
<feature type="region of interest" description="Disordered" evidence="10">
    <location>
        <begin position="1"/>
        <end position="72"/>
    </location>
</feature>
<dbReference type="PANTHER" id="PTHR23198:SF6">
    <property type="entry name" value="NUCLEAR PORE COMPLEX PROTEIN NUP98-NUP96"/>
    <property type="match status" value="1"/>
</dbReference>
<feature type="compositionally biased region" description="Low complexity" evidence="10">
    <location>
        <begin position="58"/>
        <end position="72"/>
    </location>
</feature>
<sequence length="975" mass="95807">MFGSSGGGFGGFGQQQQQQQPQQQQGGGLFGGGGGFGGSTFGAQQTTPAFGQSQPAQPTGFGAFGGAAATSTPAFGASTSAPTFGAPATGGGLFGGASSTPAASTGFSFGGGGTSAFGAPQTSAAPASGGLFGAPKPATTFGGFGQPAAPAPATGGGLFGGGGGFGQPAAAQGTGTAVAPYQATTVMEPPKEEGKPDPPNQTPHSFQSICCMPQYANYSFEELRLQDYQANRKVPTAGSTPAFGGGFGASTSTPAFGQPAAPSGGLFGASSTPAFGSTTPAAGGFGAPAQQSGGLFGGGATTGAFGQPAQPASTGLFGATSQPAAGGGLFGAAKPATTFGQPAASAAPAFGGFGQPAASAAPAAGGFSFGQPAASAAPATGGLFGASSAAPASGGLFGQPAQQPATGGGLFGQPATSQPAAAPSFSFGAAPAKPLFGAAPTSTPAFGAASTANAAPKPAFSFGAPAAAPATGGGLFGQPAQPAAAPAFGQSQPAAGGGLFGGGSSFGQPATSSAPTFGATGGLFGAKPAAPAGGGLFGQSTAAPSLFGSQPQQQQQQQQQQQPSLFGNSLGSSFGGNLSTASQPQQATAYAVADDVNAYGSNPLFQSASPSSRPVEEKKKPPIFTSFRGTPVNRSSTKITRLRGFGASTTSANGSIGNNSPLSFGSSVGGSGGAPASPGGRGSPLRLVNGLGDEAAMSPNAFVSRSSVKKLVIDRKAMSESPFGKGRASPSPAPPADKDGAPKTNGRAKVTFNPEAELPSRGSNNLFASSSSQRVGEDEPEVYGGAENTPVKRSGGSSANLGEDTTSTTPKDPLSSSSDWPRRPNNAPPPKHGDYYTIPSIDSLKKLPAHSLRAVKDLIVGRVGYGQVAFQDPVDLTTLQSVEDLLGGIVVFEDRNCTVYPDDLDSKPRPGQGLNVPATITLERCWPLDKATRQPIKEGPRLDKHVKRLRSLPDTSFISYEEGEGSWVFAVENFD</sequence>
<feature type="compositionally biased region" description="Polar residues" evidence="10">
    <location>
        <begin position="46"/>
        <end position="57"/>
    </location>
</feature>
<comment type="caution">
    <text evidence="12">The sequence shown here is derived from an EMBL/GenBank/DDBJ whole genome shotgun (WGS) entry which is preliminary data.</text>
</comment>
<evidence type="ECO:0000256" key="4">
    <source>
        <dbReference type="ARBA" id="ARBA00022737"/>
    </source>
</evidence>
<dbReference type="InterPro" id="IPR007230">
    <property type="entry name" value="Nup98_auto-Pept-S59_dom"/>
</dbReference>
<feature type="domain" description="Peptidase S59" evidence="11">
    <location>
        <begin position="832"/>
        <end position="974"/>
    </location>
</feature>
<dbReference type="SUPFAM" id="SSF82215">
    <property type="entry name" value="C-terminal autoproteolytic domain of nucleoporin nup98"/>
    <property type="match status" value="1"/>
</dbReference>
<keyword evidence="7" id="KW-0811">Translocation</keyword>
<dbReference type="Gene3D" id="3.30.1610.10">
    <property type="entry name" value="Peptidase S59, nucleoporin"/>
    <property type="match status" value="1"/>
</dbReference>
<dbReference type="PROSITE" id="PS51434">
    <property type="entry name" value="NUP_C"/>
    <property type="match status" value="1"/>
</dbReference>
<evidence type="ECO:0000313" key="13">
    <source>
        <dbReference type="Proteomes" id="UP000193467"/>
    </source>
</evidence>
<feature type="compositionally biased region" description="Low complexity" evidence="10">
    <location>
        <begin position="550"/>
        <end position="579"/>
    </location>
</feature>
<evidence type="ECO:0000256" key="2">
    <source>
        <dbReference type="ARBA" id="ARBA00008926"/>
    </source>
</evidence>
<dbReference type="OrthoDB" id="3797628at2759"/>
<feature type="compositionally biased region" description="Polar residues" evidence="10">
    <location>
        <begin position="539"/>
        <end position="549"/>
    </location>
</feature>
<feature type="region of interest" description="Disordered" evidence="10">
    <location>
        <begin position="298"/>
        <end position="319"/>
    </location>
</feature>
<feature type="compositionally biased region" description="Low complexity" evidence="10">
    <location>
        <begin position="412"/>
        <end position="423"/>
    </location>
</feature>
<evidence type="ECO:0000256" key="3">
    <source>
        <dbReference type="ARBA" id="ARBA00022448"/>
    </source>
</evidence>
<feature type="compositionally biased region" description="Gly residues" evidence="10">
    <location>
        <begin position="1"/>
        <end position="13"/>
    </location>
</feature>
<dbReference type="GO" id="GO:0044614">
    <property type="term" value="C:nuclear pore cytoplasmic filaments"/>
    <property type="evidence" value="ECO:0007669"/>
    <property type="project" value="TreeGrafter"/>
</dbReference>
<evidence type="ECO:0000256" key="5">
    <source>
        <dbReference type="ARBA" id="ARBA00022816"/>
    </source>
</evidence>
<comment type="similarity">
    <text evidence="2">Belongs to the nucleoporin GLFG family.</text>
</comment>
<evidence type="ECO:0000256" key="1">
    <source>
        <dbReference type="ARBA" id="ARBA00004567"/>
    </source>
</evidence>
<accession>A0A1Y2G5A2</accession>
<dbReference type="Pfam" id="PF13634">
    <property type="entry name" value="Nucleoporin_FG"/>
    <property type="match status" value="4"/>
</dbReference>
<dbReference type="InterPro" id="IPR036903">
    <property type="entry name" value="Nup98_auto-Pept-S59_dom_sf"/>
</dbReference>
<dbReference type="AlphaFoldDB" id="A0A1Y2G5A2"/>
<keyword evidence="9" id="KW-0539">Nucleus</keyword>
<dbReference type="GO" id="GO:0051028">
    <property type="term" value="P:mRNA transport"/>
    <property type="evidence" value="ECO:0007669"/>
    <property type="project" value="UniProtKB-KW"/>
</dbReference>
<dbReference type="GO" id="GO:0008139">
    <property type="term" value="F:nuclear localization sequence binding"/>
    <property type="evidence" value="ECO:0007669"/>
    <property type="project" value="TreeGrafter"/>
</dbReference>
<evidence type="ECO:0000256" key="9">
    <source>
        <dbReference type="ARBA" id="ARBA00023242"/>
    </source>
</evidence>
<keyword evidence="3" id="KW-0813">Transport</keyword>
<keyword evidence="5" id="KW-0509">mRNA transport</keyword>
<feature type="compositionally biased region" description="Polar residues" evidence="10">
    <location>
        <begin position="761"/>
        <end position="774"/>
    </location>
</feature>
<dbReference type="Pfam" id="PF04096">
    <property type="entry name" value="Nucleoporin2"/>
    <property type="match status" value="1"/>
</dbReference>
<evidence type="ECO:0000256" key="10">
    <source>
        <dbReference type="SAM" id="MobiDB-lite"/>
    </source>
</evidence>
<keyword evidence="6" id="KW-0653">Protein transport</keyword>
<dbReference type="InterPro" id="IPR037665">
    <property type="entry name" value="Nucleoporin_S59-like"/>
</dbReference>
<evidence type="ECO:0000256" key="7">
    <source>
        <dbReference type="ARBA" id="ARBA00023010"/>
    </source>
</evidence>
<evidence type="ECO:0000256" key="8">
    <source>
        <dbReference type="ARBA" id="ARBA00023132"/>
    </source>
</evidence>
<dbReference type="FunFam" id="1.10.10.2360:FF:000001">
    <property type="entry name" value="Nuclear pore complex protein Nup98-Nup96"/>
    <property type="match status" value="1"/>
</dbReference>
<feature type="compositionally biased region" description="Low complexity" evidence="10">
    <location>
        <begin position="395"/>
        <end position="405"/>
    </location>
</feature>
<evidence type="ECO:0000313" key="12">
    <source>
        <dbReference type="EMBL" id="ORY92680.1"/>
    </source>
</evidence>
<reference evidence="12 13" key="1">
    <citation type="submission" date="2016-07" db="EMBL/GenBank/DDBJ databases">
        <title>Pervasive Adenine N6-methylation of Active Genes in Fungi.</title>
        <authorList>
            <consortium name="DOE Joint Genome Institute"/>
            <person name="Mondo S.J."/>
            <person name="Dannebaum R.O."/>
            <person name="Kuo R.C."/>
            <person name="Labutti K."/>
            <person name="Haridas S."/>
            <person name="Kuo A."/>
            <person name="Salamov A."/>
            <person name="Ahrendt S.R."/>
            <person name="Lipzen A."/>
            <person name="Sullivan W."/>
            <person name="Andreopoulos W.B."/>
            <person name="Clum A."/>
            <person name="Lindquist E."/>
            <person name="Daum C."/>
            <person name="Ramamoorthy G.K."/>
            <person name="Gryganskyi A."/>
            <person name="Culley D."/>
            <person name="Magnuson J.K."/>
            <person name="James T.Y."/>
            <person name="O'Malley M.A."/>
            <person name="Stajich J.E."/>
            <person name="Spatafora J.W."/>
            <person name="Visel A."/>
            <person name="Grigoriev I.V."/>
        </authorList>
    </citation>
    <scope>NUCLEOTIDE SEQUENCE [LARGE SCALE GENOMIC DNA]</scope>
    <source>
        <strain evidence="12 13">62-1032</strain>
    </source>
</reference>
<feature type="compositionally biased region" description="Gly residues" evidence="10">
    <location>
        <begin position="495"/>
        <end position="505"/>
    </location>
</feature>
<feature type="compositionally biased region" description="Low complexity" evidence="10">
    <location>
        <begin position="14"/>
        <end position="24"/>
    </location>
</feature>
<feature type="region of interest" description="Disordered" evidence="10">
    <location>
        <begin position="601"/>
        <end position="691"/>
    </location>
</feature>
<proteinExistence type="inferred from homology"/>
<feature type="compositionally biased region" description="Polar residues" evidence="10">
    <location>
        <begin position="647"/>
        <end position="659"/>
    </location>
</feature>